<proteinExistence type="predicted"/>
<gene>
    <name evidence="1" type="ORF">F0361_11235</name>
</gene>
<evidence type="ECO:0008006" key="3">
    <source>
        <dbReference type="Google" id="ProtNLM"/>
    </source>
</evidence>
<organism evidence="1 2">
    <name type="scientific">Maribacter flavus</name>
    <dbReference type="NCBI Taxonomy" id="1658664"/>
    <lineage>
        <taxon>Bacteria</taxon>
        <taxon>Pseudomonadati</taxon>
        <taxon>Bacteroidota</taxon>
        <taxon>Flavobacteriia</taxon>
        <taxon>Flavobacteriales</taxon>
        <taxon>Flavobacteriaceae</taxon>
        <taxon>Maribacter</taxon>
    </lineage>
</organism>
<reference evidence="1 2" key="1">
    <citation type="submission" date="2019-09" db="EMBL/GenBank/DDBJ databases">
        <authorList>
            <person name="Khan S.A."/>
            <person name="Jeon C.O."/>
            <person name="Chun B.H."/>
            <person name="Jeong S.E."/>
        </authorList>
    </citation>
    <scope>NUCLEOTIDE SEQUENCE [LARGE SCALE GENOMIC DNA]</scope>
    <source>
        <strain evidence="1 2">KCTC 42508</strain>
    </source>
</reference>
<sequence length="155" mass="17782">MKKQQKTYLLLALVLTVWGIIGFQVVRAINPTTDESENVPEVKKFKPVEIKKRKEFTIVADYRDPFLGTFEKPKPKSVKVVTPKIKKETPKRNIQYTGFVSTGEKNGTLYFVTIDGNQQMMEVNGSYNEVKLLQGTETYIRVRYNGITDEISLTQ</sequence>
<dbReference type="Proteomes" id="UP000323188">
    <property type="component" value="Unassembled WGS sequence"/>
</dbReference>
<comment type="caution">
    <text evidence="1">The sequence shown here is derived from an EMBL/GenBank/DDBJ whole genome shotgun (WGS) entry which is preliminary data.</text>
</comment>
<dbReference type="EMBL" id="VUOE01000002">
    <property type="protein sequence ID" value="KAA2216570.1"/>
    <property type="molecule type" value="Genomic_DNA"/>
</dbReference>
<accession>A0A5B2TSZ5</accession>
<dbReference type="RefSeq" id="WP_154918710.1">
    <property type="nucleotide sequence ID" value="NZ_VUOE01000002.1"/>
</dbReference>
<name>A0A5B2TSZ5_9FLAO</name>
<evidence type="ECO:0000313" key="2">
    <source>
        <dbReference type="Proteomes" id="UP000323188"/>
    </source>
</evidence>
<protein>
    <recommendedName>
        <fullName evidence="3">Type II secretion system protein GspC N-terminal domain-containing protein</fullName>
    </recommendedName>
</protein>
<dbReference type="AlphaFoldDB" id="A0A5B2TSZ5"/>
<evidence type="ECO:0000313" key="1">
    <source>
        <dbReference type="EMBL" id="KAA2216570.1"/>
    </source>
</evidence>